<dbReference type="InterPro" id="IPR046848">
    <property type="entry name" value="E_motif"/>
</dbReference>
<dbReference type="InterPro" id="IPR046849">
    <property type="entry name" value="E2_motif"/>
</dbReference>
<protein>
    <submittedName>
        <fullName evidence="6">Pentatricopeptide repeat-containing protein At3g15930</fullName>
    </submittedName>
</protein>
<keyword evidence="2" id="KW-0677">Repeat</keyword>
<dbReference type="Pfam" id="PF01535">
    <property type="entry name" value="PPR"/>
    <property type="match status" value="2"/>
</dbReference>
<dbReference type="Gene3D" id="1.25.40.10">
    <property type="entry name" value="Tetratricopeptide repeat domain"/>
    <property type="match status" value="4"/>
</dbReference>
<proteinExistence type="inferred from homology"/>
<dbReference type="Pfam" id="PF14432">
    <property type="entry name" value="DYW_deaminase"/>
    <property type="match status" value="1"/>
</dbReference>
<evidence type="ECO:0000256" key="2">
    <source>
        <dbReference type="ARBA" id="ARBA00022737"/>
    </source>
</evidence>
<feature type="repeat" description="PPR" evidence="3">
    <location>
        <begin position="188"/>
        <end position="222"/>
    </location>
</feature>
<feature type="repeat" description="PPR" evidence="3">
    <location>
        <begin position="320"/>
        <end position="354"/>
    </location>
</feature>
<dbReference type="InterPro" id="IPR011990">
    <property type="entry name" value="TPR-like_helical_dom_sf"/>
</dbReference>
<dbReference type="FunFam" id="1.25.40.10:FF:000031">
    <property type="entry name" value="Pentatricopeptide repeat-containing protein mitochondrial"/>
    <property type="match status" value="1"/>
</dbReference>
<accession>A0A6J1JQK8</accession>
<dbReference type="PROSITE" id="PS51375">
    <property type="entry name" value="PPR"/>
    <property type="match status" value="7"/>
</dbReference>
<feature type="repeat" description="PPR" evidence="3">
    <location>
        <begin position="87"/>
        <end position="121"/>
    </location>
</feature>
<evidence type="ECO:0000259" key="4">
    <source>
        <dbReference type="Pfam" id="PF14432"/>
    </source>
</evidence>
<dbReference type="AlphaFoldDB" id="A0A6J1JQK8"/>
<dbReference type="GeneID" id="111488039"/>
<dbReference type="GO" id="GO:0003723">
    <property type="term" value="F:RNA binding"/>
    <property type="evidence" value="ECO:0007669"/>
    <property type="project" value="InterPro"/>
</dbReference>
<gene>
    <name evidence="6" type="primary">LOC111488039</name>
</gene>
<dbReference type="InterPro" id="IPR032867">
    <property type="entry name" value="DYW_dom"/>
</dbReference>
<sequence length="728" mass="82336">MFTKLKQMATIACTASKPLSSTTHPLISLLEICESMDQLQQIHCRAIKTGLAANPVLQNRVMAFCCTHECGDLKYARHLFDEMPEPNLFIWNTMIRGYSRLDSPELGVSLYLEMLRRGVKPDNYSFPFLFKGFTRDIALQCGRELHGHVLKHGLLSNVFVHTALVQMYLLCGLLDTARGVLDAGSKADVIAWNMMIAAYNKVGKFEESRRLFLGMEEKQVLPTTVTLVLILSACSKLKDFKTGKHVHSCVNNCKVESNLVLENALIDMYAACGEMDSALGIFRNMNNKDIISWTTIVSGFTNLGEIDVARNYFDQMPEKDCVSWTAMIDGYLHTNRFKEAFDLFRHMQATSVKPDEFTMVSILTACAQLGALELGEWIKTYIDKNKINNDAFVRNALIDMYFKCGNVDKAERVFREMHQRDKFTWTTIIVGLAVNGHGEKALDIFSKMLEASILPDDVTYIGVLSACTHTGMVDKGREFFLSMTTQHGIEPNITHYGCLVDLLARAGRLKEAHEVIKNMPIEPNSIVWGALLAGCRVHREANMAEMVAKQILELEPENGAVYVLLCNIYAACKRWNDLRDLRQMMMDKGIKKIPGCSLIEMNGTVHEFVAGDRSHPQTKEIDVKLEKMTQDLKFAGYSPDISKVFLDIAEEDKENSVFRHSEKLAIAFGLINSPPGVTIRIVKNLRMCLDCHSVAKLISKVYDREVIVRDRTRFHHFKHGLCSCKDYW</sequence>
<dbReference type="KEGG" id="cmax:111488039"/>
<dbReference type="NCBIfam" id="TIGR00756">
    <property type="entry name" value="PPR"/>
    <property type="match status" value="7"/>
</dbReference>
<dbReference type="FunFam" id="1.25.40.10:FF:001203">
    <property type="entry name" value="Putative pentatricopeptide repeat-containing protein"/>
    <property type="match status" value="1"/>
</dbReference>
<dbReference type="RefSeq" id="XP_022991386.1">
    <property type="nucleotide sequence ID" value="XM_023135618.1"/>
</dbReference>
<reference evidence="6" key="1">
    <citation type="submission" date="2025-08" db="UniProtKB">
        <authorList>
            <consortium name="RefSeq"/>
        </authorList>
    </citation>
    <scope>IDENTIFICATION</scope>
    <source>
        <tissue evidence="6">Young leaves</tissue>
    </source>
</reference>
<organism evidence="5 6">
    <name type="scientific">Cucurbita maxima</name>
    <name type="common">Pumpkin</name>
    <name type="synonym">Winter squash</name>
    <dbReference type="NCBI Taxonomy" id="3661"/>
    <lineage>
        <taxon>Eukaryota</taxon>
        <taxon>Viridiplantae</taxon>
        <taxon>Streptophyta</taxon>
        <taxon>Embryophyta</taxon>
        <taxon>Tracheophyta</taxon>
        <taxon>Spermatophyta</taxon>
        <taxon>Magnoliopsida</taxon>
        <taxon>eudicotyledons</taxon>
        <taxon>Gunneridae</taxon>
        <taxon>Pentapetalae</taxon>
        <taxon>rosids</taxon>
        <taxon>fabids</taxon>
        <taxon>Cucurbitales</taxon>
        <taxon>Cucurbitaceae</taxon>
        <taxon>Cucurbiteae</taxon>
        <taxon>Cucurbita</taxon>
    </lineage>
</organism>
<dbReference type="SUPFAM" id="SSF48452">
    <property type="entry name" value="TPR-like"/>
    <property type="match status" value="1"/>
</dbReference>
<dbReference type="PANTHER" id="PTHR47926">
    <property type="entry name" value="PENTATRICOPEPTIDE REPEAT-CONTAINING PROTEIN"/>
    <property type="match status" value="1"/>
</dbReference>
<dbReference type="InterPro" id="IPR046960">
    <property type="entry name" value="PPR_At4g14850-like_plant"/>
</dbReference>
<feature type="domain" description="DYW" evidence="4">
    <location>
        <begin position="636"/>
        <end position="728"/>
    </location>
</feature>
<dbReference type="OrthoDB" id="185373at2759"/>
<evidence type="ECO:0000256" key="3">
    <source>
        <dbReference type="PROSITE-ProRule" id="PRU00708"/>
    </source>
</evidence>
<evidence type="ECO:0000313" key="5">
    <source>
        <dbReference type="Proteomes" id="UP000504608"/>
    </source>
</evidence>
<dbReference type="Pfam" id="PF20431">
    <property type="entry name" value="E_motif"/>
    <property type="match status" value="1"/>
</dbReference>
<keyword evidence="5" id="KW-1185">Reference proteome</keyword>
<dbReference type="FunFam" id="1.25.40.10:FF:000470">
    <property type="entry name" value="Pentatricopeptide repeat-containing protein At5g66520"/>
    <property type="match status" value="1"/>
</dbReference>
<dbReference type="Pfam" id="PF12854">
    <property type="entry name" value="PPR_1"/>
    <property type="match status" value="1"/>
</dbReference>
<dbReference type="GO" id="GO:0008270">
    <property type="term" value="F:zinc ion binding"/>
    <property type="evidence" value="ECO:0007669"/>
    <property type="project" value="InterPro"/>
</dbReference>
<dbReference type="Pfam" id="PF20430">
    <property type="entry name" value="Eplus_motif"/>
    <property type="match status" value="1"/>
</dbReference>
<feature type="repeat" description="PPR" evidence="3">
    <location>
        <begin position="421"/>
        <end position="455"/>
    </location>
</feature>
<dbReference type="FunFam" id="1.25.40.10:FF:000366">
    <property type="entry name" value="Pentatricopeptide (PPR) repeat-containing protein"/>
    <property type="match status" value="1"/>
</dbReference>
<feature type="repeat" description="PPR" evidence="3">
    <location>
        <begin position="456"/>
        <end position="491"/>
    </location>
</feature>
<evidence type="ECO:0000256" key="1">
    <source>
        <dbReference type="ARBA" id="ARBA00006643"/>
    </source>
</evidence>
<comment type="similarity">
    <text evidence="1">Belongs to the PPR family. PCMP-H subfamily.</text>
</comment>
<dbReference type="GO" id="GO:0009451">
    <property type="term" value="P:RNA modification"/>
    <property type="evidence" value="ECO:0007669"/>
    <property type="project" value="InterPro"/>
</dbReference>
<dbReference type="InterPro" id="IPR002885">
    <property type="entry name" value="PPR_rpt"/>
</dbReference>
<name>A0A6J1JQK8_CUCMA</name>
<dbReference type="PANTHER" id="PTHR47926:SF492">
    <property type="entry name" value="DYW DOMAIN-CONTAINING PROTEIN"/>
    <property type="match status" value="1"/>
</dbReference>
<evidence type="ECO:0000313" key="6">
    <source>
        <dbReference type="RefSeq" id="XP_022991386.1"/>
    </source>
</evidence>
<dbReference type="Proteomes" id="UP000504608">
    <property type="component" value="Unplaced"/>
</dbReference>
<feature type="repeat" description="PPR" evidence="3">
    <location>
        <begin position="390"/>
        <end position="420"/>
    </location>
</feature>
<feature type="repeat" description="PPR" evidence="3">
    <location>
        <begin position="289"/>
        <end position="319"/>
    </location>
</feature>
<dbReference type="Pfam" id="PF13041">
    <property type="entry name" value="PPR_2"/>
    <property type="match status" value="4"/>
</dbReference>